<evidence type="ECO:0008006" key="4">
    <source>
        <dbReference type="Google" id="ProtNLM"/>
    </source>
</evidence>
<feature type="transmembrane region" description="Helical" evidence="1">
    <location>
        <begin position="96"/>
        <end position="113"/>
    </location>
</feature>
<feature type="transmembrane region" description="Helical" evidence="1">
    <location>
        <begin position="72"/>
        <end position="90"/>
    </location>
</feature>
<organism evidence="2 3">
    <name type="scientific">Legionella erythra</name>
    <dbReference type="NCBI Taxonomy" id="448"/>
    <lineage>
        <taxon>Bacteria</taxon>
        <taxon>Pseudomonadati</taxon>
        <taxon>Pseudomonadota</taxon>
        <taxon>Gammaproteobacteria</taxon>
        <taxon>Legionellales</taxon>
        <taxon>Legionellaceae</taxon>
        <taxon>Legionella</taxon>
    </lineage>
</organism>
<accession>A0A0W0TM25</accession>
<sequence>MNALLTTIVLLVGSNTFMTMAWYGHLKHQGSKPLFLIILLSWLIAFFEYTLMIPANRIGFTQAHLSLPQLKIMQEVITLSVFFPFAAYYMGQRVHWNFLWASLCLLGAVYFIFKPVAS</sequence>
<name>A0A0W0TM25_LEGER</name>
<dbReference type="RefSeq" id="WP_058526971.1">
    <property type="nucleotide sequence ID" value="NZ_CAAAHY010000037.1"/>
</dbReference>
<dbReference type="PATRIC" id="fig|448.7.peg.1917"/>
<proteinExistence type="predicted"/>
<dbReference type="PANTHER" id="PTHR38482">
    <property type="entry name" value="DMT FAMILY PROTEIN"/>
    <property type="match status" value="1"/>
</dbReference>
<evidence type="ECO:0000256" key="1">
    <source>
        <dbReference type="SAM" id="Phobius"/>
    </source>
</evidence>
<dbReference type="PANTHER" id="PTHR38482:SF1">
    <property type="entry name" value="DMT FAMILY PROTEIN"/>
    <property type="match status" value="1"/>
</dbReference>
<protein>
    <recommendedName>
        <fullName evidence="4">DMT family protein</fullName>
    </recommendedName>
</protein>
<keyword evidence="1" id="KW-1133">Transmembrane helix</keyword>
<reference evidence="2 3" key="1">
    <citation type="submission" date="2015-11" db="EMBL/GenBank/DDBJ databases">
        <title>Genomic analysis of 38 Legionella species identifies large and diverse effector repertoires.</title>
        <authorList>
            <person name="Burstein D."/>
            <person name="Amaro F."/>
            <person name="Zusman T."/>
            <person name="Lifshitz Z."/>
            <person name="Cohen O."/>
            <person name="Gilbert J.A."/>
            <person name="Pupko T."/>
            <person name="Shuman H.A."/>
            <person name="Segal G."/>
        </authorList>
    </citation>
    <scope>NUCLEOTIDE SEQUENCE [LARGE SCALE GENOMIC DNA]</scope>
    <source>
        <strain evidence="2 3">SE-32A-C8</strain>
    </source>
</reference>
<keyword evidence="1" id="KW-0472">Membrane</keyword>
<evidence type="ECO:0000313" key="3">
    <source>
        <dbReference type="Proteomes" id="UP000054773"/>
    </source>
</evidence>
<keyword evidence="1" id="KW-0812">Transmembrane</keyword>
<comment type="caution">
    <text evidence="2">The sequence shown here is derived from an EMBL/GenBank/DDBJ whole genome shotgun (WGS) entry which is preliminary data.</text>
</comment>
<gene>
    <name evidence="2" type="ORF">Lery_1833</name>
</gene>
<dbReference type="STRING" id="448.Lery_1833"/>
<dbReference type="AlphaFoldDB" id="A0A0W0TM25"/>
<dbReference type="InterPro" id="IPR007437">
    <property type="entry name" value="DUF486"/>
</dbReference>
<dbReference type="PIRSF" id="PIRSF021239">
    <property type="entry name" value="UCP021239"/>
    <property type="match status" value="1"/>
</dbReference>
<feature type="transmembrane region" description="Helical" evidence="1">
    <location>
        <begin position="34"/>
        <end position="51"/>
    </location>
</feature>
<dbReference type="Proteomes" id="UP000054773">
    <property type="component" value="Unassembled WGS sequence"/>
</dbReference>
<keyword evidence="3" id="KW-1185">Reference proteome</keyword>
<dbReference type="EMBL" id="LNYA01000028">
    <property type="protein sequence ID" value="KTC96627.1"/>
    <property type="molecule type" value="Genomic_DNA"/>
</dbReference>
<evidence type="ECO:0000313" key="2">
    <source>
        <dbReference type="EMBL" id="KTC96627.1"/>
    </source>
</evidence>
<dbReference type="OrthoDB" id="9805206at2"/>
<dbReference type="Pfam" id="PF04342">
    <property type="entry name" value="DMT_6"/>
    <property type="match status" value="1"/>
</dbReference>